<gene>
    <name evidence="3" type="ORF">BJY18_001235</name>
</gene>
<dbReference type="Pfam" id="PF20434">
    <property type="entry name" value="BD-FAE"/>
    <property type="match status" value="1"/>
</dbReference>
<comment type="caution">
    <text evidence="3">The sequence shown here is derived from an EMBL/GenBank/DDBJ whole genome shotgun (WGS) entry which is preliminary data.</text>
</comment>
<feature type="domain" description="BD-FAE-like" evidence="2">
    <location>
        <begin position="61"/>
        <end position="161"/>
    </location>
</feature>
<proteinExistence type="predicted"/>
<dbReference type="InterPro" id="IPR049492">
    <property type="entry name" value="BD-FAE-like_dom"/>
</dbReference>
<evidence type="ECO:0000259" key="2">
    <source>
        <dbReference type="Pfam" id="PF20434"/>
    </source>
</evidence>
<evidence type="ECO:0000313" key="4">
    <source>
        <dbReference type="Proteomes" id="UP000581769"/>
    </source>
</evidence>
<dbReference type="Gene3D" id="3.40.50.1820">
    <property type="entry name" value="alpha/beta hydrolase"/>
    <property type="match status" value="1"/>
</dbReference>
<accession>A0A840IP76</accession>
<dbReference type="GO" id="GO:0004061">
    <property type="term" value="F:arylformamidase activity"/>
    <property type="evidence" value="ECO:0007669"/>
    <property type="project" value="UniProtKB-EC"/>
</dbReference>
<dbReference type="EC" id="3.5.1.9" evidence="3"/>
<name>A0A840IP76_9PSEU</name>
<organism evidence="3 4">
    <name type="scientific">Amycolatopsis jiangsuensis</name>
    <dbReference type="NCBI Taxonomy" id="1181879"/>
    <lineage>
        <taxon>Bacteria</taxon>
        <taxon>Bacillati</taxon>
        <taxon>Actinomycetota</taxon>
        <taxon>Actinomycetes</taxon>
        <taxon>Pseudonocardiales</taxon>
        <taxon>Pseudonocardiaceae</taxon>
        <taxon>Amycolatopsis</taxon>
    </lineage>
</organism>
<dbReference type="AlphaFoldDB" id="A0A840IP76"/>
<dbReference type="PANTHER" id="PTHR48081">
    <property type="entry name" value="AB HYDROLASE SUPERFAMILY PROTEIN C4A8.06C"/>
    <property type="match status" value="1"/>
</dbReference>
<dbReference type="Proteomes" id="UP000581769">
    <property type="component" value="Unassembled WGS sequence"/>
</dbReference>
<dbReference type="SUPFAM" id="SSF53474">
    <property type="entry name" value="alpha/beta-Hydrolases"/>
    <property type="match status" value="1"/>
</dbReference>
<dbReference type="RefSeq" id="WP_184778449.1">
    <property type="nucleotide sequence ID" value="NZ_JACHMG010000001.1"/>
</dbReference>
<evidence type="ECO:0000313" key="3">
    <source>
        <dbReference type="EMBL" id="MBB4683750.1"/>
    </source>
</evidence>
<dbReference type="InterPro" id="IPR050300">
    <property type="entry name" value="GDXG_lipolytic_enzyme"/>
</dbReference>
<protein>
    <submittedName>
        <fullName evidence="3">Arylformamidase</fullName>
        <ecNumber evidence="3">3.5.1.9</ecNumber>
    </submittedName>
</protein>
<keyword evidence="1 3" id="KW-0378">Hydrolase</keyword>
<sequence>MAFGPALDRDTLDREYSPSSRIPDIGVYLDEYAVRSRQVRADFPRRHCLRYGPRPEQLLDYFPPTGEGAPLHVYIHGGYWQQLDKNDSHFPAPGFLRAGAGFAALGYGLAPRYSLDEIVTMVREGLLWLLRTADRLPGRPGAIHLSGSSAGAHLIAMALLTGWLPDGLHPADVFASATLLSGVYLLDPLRGTYINDAVGLDAEAADRNSPIALLPERLPPLVVARGDDETDAFAWQHDEFVAAARPRAASLTDFVARERNHFDLPLDLSTPGTQLGDAVLGRTVGAQPSPVRTKSLPAS</sequence>
<keyword evidence="4" id="KW-1185">Reference proteome</keyword>
<reference evidence="3 4" key="1">
    <citation type="submission" date="2020-08" db="EMBL/GenBank/DDBJ databases">
        <title>Sequencing the genomes of 1000 actinobacteria strains.</title>
        <authorList>
            <person name="Klenk H.-P."/>
        </authorList>
    </citation>
    <scope>NUCLEOTIDE SEQUENCE [LARGE SCALE GENOMIC DNA]</scope>
    <source>
        <strain evidence="3 4">DSM 45859</strain>
    </source>
</reference>
<dbReference type="PANTHER" id="PTHR48081:SF33">
    <property type="entry name" value="KYNURENINE FORMAMIDASE"/>
    <property type="match status" value="1"/>
</dbReference>
<dbReference type="InterPro" id="IPR029058">
    <property type="entry name" value="AB_hydrolase_fold"/>
</dbReference>
<dbReference type="EMBL" id="JACHMG010000001">
    <property type="protein sequence ID" value="MBB4683750.1"/>
    <property type="molecule type" value="Genomic_DNA"/>
</dbReference>
<evidence type="ECO:0000256" key="1">
    <source>
        <dbReference type="ARBA" id="ARBA00022801"/>
    </source>
</evidence>